<evidence type="ECO:0008006" key="4">
    <source>
        <dbReference type="Google" id="ProtNLM"/>
    </source>
</evidence>
<dbReference type="InterPro" id="IPR025636">
    <property type="entry name" value="DUF4294"/>
</dbReference>
<dbReference type="EMBL" id="FNUT01000006">
    <property type="protein sequence ID" value="SEG26758.1"/>
    <property type="molecule type" value="Genomic_DNA"/>
</dbReference>
<organism evidence="2 3">
    <name type="scientific">Sphingobacterium lactis</name>
    <dbReference type="NCBI Taxonomy" id="797291"/>
    <lineage>
        <taxon>Bacteria</taxon>
        <taxon>Pseudomonadati</taxon>
        <taxon>Bacteroidota</taxon>
        <taxon>Sphingobacteriia</taxon>
        <taxon>Sphingobacteriales</taxon>
        <taxon>Sphingobacteriaceae</taxon>
        <taxon>Sphingobacterium</taxon>
    </lineage>
</organism>
<name>A0A1H5YRV7_9SPHI</name>
<keyword evidence="1" id="KW-0732">Signal</keyword>
<feature type="chain" id="PRO_5009290855" description="DUF4294 domain-containing protein" evidence="1">
    <location>
        <begin position="28"/>
        <end position="214"/>
    </location>
</feature>
<evidence type="ECO:0000313" key="3">
    <source>
        <dbReference type="Proteomes" id="UP000236731"/>
    </source>
</evidence>
<gene>
    <name evidence="2" type="ORF">SAMN05421877_106102</name>
</gene>
<reference evidence="3" key="1">
    <citation type="submission" date="2016-10" db="EMBL/GenBank/DDBJ databases">
        <authorList>
            <person name="Varghese N."/>
            <person name="Submissions S."/>
        </authorList>
    </citation>
    <scope>NUCLEOTIDE SEQUENCE [LARGE SCALE GENOMIC DNA]</scope>
    <source>
        <strain evidence="3">DSM 22361</strain>
    </source>
</reference>
<sequence length="214" mass="24920">MMCGSLKKWFVALVLVTFSLTMGKAQSLQKPQYGGGKPEVVDHYATTTLDNGEVVPWFPIEEVVVYGRRNFKTEDERQKYLRLRRNVIRVLPYAIYAQKRYEQLDRDLALANSSREEKRLIKECEREIKEKITSEVKNLSVSQGKILIKLIERQTGNTSYDLVKDMKGGISAFVYQGVAKIFGHNLKSTYDPQEDYEIENIIREYERSRPMRKP</sequence>
<feature type="signal peptide" evidence="1">
    <location>
        <begin position="1"/>
        <end position="27"/>
    </location>
</feature>
<accession>A0A1H5YRV7</accession>
<dbReference type="Pfam" id="PF14127">
    <property type="entry name" value="DUF4294"/>
    <property type="match status" value="1"/>
</dbReference>
<dbReference type="AlphaFoldDB" id="A0A1H5YRV7"/>
<evidence type="ECO:0000256" key="1">
    <source>
        <dbReference type="SAM" id="SignalP"/>
    </source>
</evidence>
<proteinExistence type="predicted"/>
<protein>
    <recommendedName>
        <fullName evidence="4">DUF4294 domain-containing protein</fullName>
    </recommendedName>
</protein>
<dbReference type="Proteomes" id="UP000236731">
    <property type="component" value="Unassembled WGS sequence"/>
</dbReference>
<dbReference type="RefSeq" id="WP_234993195.1">
    <property type="nucleotide sequence ID" value="NZ_CP049246.1"/>
</dbReference>
<evidence type="ECO:0000313" key="2">
    <source>
        <dbReference type="EMBL" id="SEG26758.1"/>
    </source>
</evidence>
<keyword evidence="3" id="KW-1185">Reference proteome</keyword>